<evidence type="ECO:0000259" key="9">
    <source>
        <dbReference type="PROSITE" id="PS51049"/>
    </source>
</evidence>
<dbReference type="GO" id="GO:0006997">
    <property type="term" value="P:nucleus organization"/>
    <property type="evidence" value="ECO:0007669"/>
    <property type="project" value="TreeGrafter"/>
</dbReference>
<feature type="region of interest" description="Disordered" evidence="8">
    <location>
        <begin position="440"/>
        <end position="470"/>
    </location>
</feature>
<dbReference type="SUPFAM" id="SSF46966">
    <property type="entry name" value="Spectrin repeat"/>
    <property type="match status" value="1"/>
</dbReference>
<dbReference type="PANTHER" id="PTHR21524">
    <property type="entry name" value="SPECTRIN REPEAT CONTAINING NUCLEAR ENVELOPE PROTEIN 2"/>
    <property type="match status" value="1"/>
</dbReference>
<dbReference type="GO" id="GO:0031965">
    <property type="term" value="C:nuclear membrane"/>
    <property type="evidence" value="ECO:0007669"/>
    <property type="project" value="UniProtKB-SubCell"/>
</dbReference>
<gene>
    <name evidence="10" type="primary">AVEN_78071_1</name>
    <name evidence="10" type="ORF">TNIN_368751</name>
</gene>
<keyword evidence="4" id="KW-1133">Transmembrane helix</keyword>
<organism evidence="10 11">
    <name type="scientific">Trichonephila inaurata madagascariensis</name>
    <dbReference type="NCBI Taxonomy" id="2747483"/>
    <lineage>
        <taxon>Eukaryota</taxon>
        <taxon>Metazoa</taxon>
        <taxon>Ecdysozoa</taxon>
        <taxon>Arthropoda</taxon>
        <taxon>Chelicerata</taxon>
        <taxon>Arachnida</taxon>
        <taxon>Araneae</taxon>
        <taxon>Araneomorphae</taxon>
        <taxon>Entelegynae</taxon>
        <taxon>Araneoidea</taxon>
        <taxon>Nephilidae</taxon>
        <taxon>Trichonephila</taxon>
        <taxon>Trichonephila inaurata</taxon>
    </lineage>
</organism>
<feature type="topological domain" description="Perinuclear space" evidence="7">
    <location>
        <begin position="538"/>
        <end position="563"/>
    </location>
</feature>
<comment type="caution">
    <text evidence="10">The sequence shown here is derived from an EMBL/GenBank/DDBJ whole genome shotgun (WGS) entry which is preliminary data.</text>
</comment>
<evidence type="ECO:0000313" key="11">
    <source>
        <dbReference type="Proteomes" id="UP000886998"/>
    </source>
</evidence>
<comment type="subcellular location">
    <subcellularLocation>
        <location evidence="1">Nucleus membrane</location>
    </subcellularLocation>
</comment>
<accession>A0A8X6XRQ1</accession>
<name>A0A8X6XRQ1_9ARAC</name>
<dbReference type="OrthoDB" id="6432986at2759"/>
<dbReference type="GO" id="GO:0019894">
    <property type="term" value="F:kinesin binding"/>
    <property type="evidence" value="ECO:0007669"/>
    <property type="project" value="TreeGrafter"/>
</dbReference>
<evidence type="ECO:0000256" key="3">
    <source>
        <dbReference type="ARBA" id="ARBA00022692"/>
    </source>
</evidence>
<dbReference type="AlphaFoldDB" id="A0A8X6XRQ1"/>
<dbReference type="Pfam" id="PF10541">
    <property type="entry name" value="KASH"/>
    <property type="match status" value="1"/>
</dbReference>
<evidence type="ECO:0000256" key="7">
    <source>
        <dbReference type="PROSITE-ProRule" id="PRU00385"/>
    </source>
</evidence>
<keyword evidence="6" id="KW-0539">Nucleus</keyword>
<dbReference type="EMBL" id="BMAV01011908">
    <property type="protein sequence ID" value="GFY58086.1"/>
    <property type="molecule type" value="Genomic_DNA"/>
</dbReference>
<feature type="topological domain" description="Cytoplasmic" evidence="7">
    <location>
        <begin position="1"/>
        <end position="516"/>
    </location>
</feature>
<dbReference type="InterPro" id="IPR012315">
    <property type="entry name" value="KASH"/>
</dbReference>
<dbReference type="PANTHER" id="PTHR21524:SF5">
    <property type="entry name" value="SPECTRIN REPEAT CONTAINING NUCLEAR ENVELOPE PROTEIN 2"/>
    <property type="match status" value="1"/>
</dbReference>
<dbReference type="GO" id="GO:0048471">
    <property type="term" value="C:perinuclear region of cytoplasm"/>
    <property type="evidence" value="ECO:0007669"/>
    <property type="project" value="TreeGrafter"/>
</dbReference>
<evidence type="ECO:0000256" key="6">
    <source>
        <dbReference type="ARBA" id="ARBA00023242"/>
    </source>
</evidence>
<dbReference type="Proteomes" id="UP000886998">
    <property type="component" value="Unassembled WGS sequence"/>
</dbReference>
<evidence type="ECO:0000256" key="1">
    <source>
        <dbReference type="ARBA" id="ARBA00004126"/>
    </source>
</evidence>
<sequence>MRSQQRAFPSFCSASVFPEPGVNKASREELNLKDELELALEDNLKSCRTSASLLSPAESDVVLTHLEEQSTVSDQVWDGYQDMPYLSEAYSEATVDEDAVRKLTEFGDDYGSAIGQPLRFLDTQGTKLNAPKSPSKKSSKIPSHHNDSDSDLEGLHHVIEEAGKALQLTRATLKRRQSGDFFSSAENAELLATCGTYLHWLQTLCEQIAIEGKENSFSGSDLKELHYLVEEWKILKRSIEMFEELDGDEIKQKYLKAQQNIDALFSKMSELSSLANLRTKDLKSWENLQENISRLQMVLTTLQDTREQLLAVNLQVHRFVTEYGNDASYKENCLKEDVTELYQKWDDIYERNGAQLTELETLNTAWKNYSEKFHALNSKLNEAEHVSSKETCDIDNLSDEETCNLLRDLKVLKADAETLRKRLRSTETWKSIQRDLRSLEKRVHTHTRSSSASRSAEHPNSSSVEDDPDDHFEDAIQQMEAYESFHKKSPTHHLDGACKSARTAKKKSSRFWRIIRVAVPVQLTLVLLFCLACYLEPNCCDRLNNFSFSFTPHLRYLRGPPPV</sequence>
<evidence type="ECO:0000313" key="10">
    <source>
        <dbReference type="EMBL" id="GFY58086.1"/>
    </source>
</evidence>
<keyword evidence="11" id="KW-1185">Reference proteome</keyword>
<dbReference type="SMART" id="SM01249">
    <property type="entry name" value="KASH"/>
    <property type="match status" value="1"/>
</dbReference>
<keyword evidence="5 7" id="KW-0472">Membrane</keyword>
<keyword evidence="3 7" id="KW-0812">Transmembrane</keyword>
<feature type="region of interest" description="Disordered" evidence="8">
    <location>
        <begin position="125"/>
        <end position="151"/>
    </location>
</feature>
<reference evidence="10" key="1">
    <citation type="submission" date="2020-08" db="EMBL/GenBank/DDBJ databases">
        <title>Multicomponent nature underlies the extraordinary mechanical properties of spider dragline silk.</title>
        <authorList>
            <person name="Kono N."/>
            <person name="Nakamura H."/>
            <person name="Mori M."/>
            <person name="Yoshida Y."/>
            <person name="Ohtoshi R."/>
            <person name="Malay A.D."/>
            <person name="Moran D.A.P."/>
            <person name="Tomita M."/>
            <person name="Numata K."/>
            <person name="Arakawa K."/>
        </authorList>
    </citation>
    <scope>NUCLEOTIDE SEQUENCE</scope>
</reference>
<comment type="similarity">
    <text evidence="2">Belongs to the nesprin family.</text>
</comment>
<protein>
    <submittedName>
        <fullName evidence="10">KASH domain-containing protein</fullName>
    </submittedName>
</protein>
<dbReference type="GO" id="GO:0007010">
    <property type="term" value="P:cytoskeleton organization"/>
    <property type="evidence" value="ECO:0007669"/>
    <property type="project" value="TreeGrafter"/>
</dbReference>
<evidence type="ECO:0000256" key="4">
    <source>
        <dbReference type="ARBA" id="ARBA00022989"/>
    </source>
</evidence>
<evidence type="ECO:0000256" key="8">
    <source>
        <dbReference type="SAM" id="MobiDB-lite"/>
    </source>
</evidence>
<dbReference type="GO" id="GO:0007097">
    <property type="term" value="P:nuclear migration"/>
    <property type="evidence" value="ECO:0007669"/>
    <property type="project" value="TreeGrafter"/>
</dbReference>
<evidence type="ECO:0000256" key="5">
    <source>
        <dbReference type="ARBA" id="ARBA00023136"/>
    </source>
</evidence>
<dbReference type="PROSITE" id="PS51049">
    <property type="entry name" value="KASH"/>
    <property type="match status" value="1"/>
</dbReference>
<proteinExistence type="inferred from homology"/>
<feature type="compositionally biased region" description="Basic residues" evidence="8">
    <location>
        <begin position="134"/>
        <end position="143"/>
    </location>
</feature>
<evidence type="ECO:0000256" key="2">
    <source>
        <dbReference type="ARBA" id="ARBA00008619"/>
    </source>
</evidence>
<feature type="compositionally biased region" description="Low complexity" evidence="8">
    <location>
        <begin position="448"/>
        <end position="463"/>
    </location>
</feature>
<feature type="domain" description="KASH" evidence="9">
    <location>
        <begin position="508"/>
        <end position="563"/>
    </location>
</feature>